<dbReference type="Proteomes" id="UP001149821">
    <property type="component" value="Unassembled WGS sequence"/>
</dbReference>
<feature type="transmembrane region" description="Helical" evidence="6">
    <location>
        <begin position="329"/>
        <end position="348"/>
    </location>
</feature>
<sequence length="427" mass="48163">MKSNLFKGSLIYVSGSILTSLVPFILLPILTRYLSQEDYGQLAIFQTLISFVSAFAGLSVIGSVSRKYFEIKDEEEKLANYNGGAIVILLISSLIITLIFFLFQNEIRPLIGIDVDYIYMSILISSCSFLIQLRLTQWQIRENPFSYFLFVALQGLANLIITIIAVVIMEEGLDGRVYTQAIISIILSIWSLHSLKVNGLLAFSKISIETLSEKISFGVPFIPTVVGGLLLTMIDRYVISQKFGLSEAGIYMVAAQLSSVFAIVFHAINKAYSPWLFKTLTLDNYSDKVKIVRLTYCYFALLLVVAVLMFHLSPLIVNLIVGQNYSESAFLLPWLVIGQIFVGMYLMVTNYIFYVKSTSILSIVTLTSGGVNVFLLIVLLERFSLSGAAYAFCISMFFRFILVWLAAHSSYPMPWLKFYKRREYETN</sequence>
<feature type="transmembrane region" description="Helical" evidence="6">
    <location>
        <begin position="296"/>
        <end position="317"/>
    </location>
</feature>
<evidence type="ECO:0000256" key="2">
    <source>
        <dbReference type="ARBA" id="ARBA00022475"/>
    </source>
</evidence>
<gene>
    <name evidence="7" type="ORF">LRP49_14870</name>
</gene>
<name>A0ABT5QN81_9GAMM</name>
<keyword evidence="3 6" id="KW-0812">Transmembrane</keyword>
<evidence type="ECO:0000256" key="4">
    <source>
        <dbReference type="ARBA" id="ARBA00022989"/>
    </source>
</evidence>
<evidence type="ECO:0000256" key="5">
    <source>
        <dbReference type="ARBA" id="ARBA00023136"/>
    </source>
</evidence>
<feature type="transmembrane region" description="Helical" evidence="6">
    <location>
        <begin position="360"/>
        <end position="380"/>
    </location>
</feature>
<feature type="transmembrane region" description="Helical" evidence="6">
    <location>
        <begin position="181"/>
        <end position="203"/>
    </location>
</feature>
<comment type="caution">
    <text evidence="7">The sequence shown here is derived from an EMBL/GenBank/DDBJ whole genome shotgun (WGS) entry which is preliminary data.</text>
</comment>
<feature type="transmembrane region" description="Helical" evidence="6">
    <location>
        <begin position="249"/>
        <end position="268"/>
    </location>
</feature>
<comment type="subcellular location">
    <subcellularLocation>
        <location evidence="1">Cell membrane</location>
        <topology evidence="1">Multi-pass membrane protein</topology>
    </subcellularLocation>
</comment>
<dbReference type="Pfam" id="PF01943">
    <property type="entry name" value="Polysacc_synt"/>
    <property type="match status" value="1"/>
</dbReference>
<dbReference type="InterPro" id="IPR050833">
    <property type="entry name" value="Poly_Biosynth_Transport"/>
</dbReference>
<evidence type="ECO:0000256" key="6">
    <source>
        <dbReference type="SAM" id="Phobius"/>
    </source>
</evidence>
<feature type="transmembrane region" description="Helical" evidence="6">
    <location>
        <begin position="85"/>
        <end position="105"/>
    </location>
</feature>
<dbReference type="InterPro" id="IPR002797">
    <property type="entry name" value="Polysacc_synth"/>
</dbReference>
<evidence type="ECO:0000313" key="7">
    <source>
        <dbReference type="EMBL" id="MDD1782452.1"/>
    </source>
</evidence>
<evidence type="ECO:0000313" key="8">
    <source>
        <dbReference type="Proteomes" id="UP001149821"/>
    </source>
</evidence>
<keyword evidence="2" id="KW-1003">Cell membrane</keyword>
<protein>
    <submittedName>
        <fullName evidence="7">Oligosaccharide flippase family protein</fullName>
    </submittedName>
</protein>
<dbReference type="RefSeq" id="WP_274143089.1">
    <property type="nucleotide sequence ID" value="NZ_JAJUBB010000010.1"/>
</dbReference>
<keyword evidence="5 6" id="KW-0472">Membrane</keyword>
<keyword evidence="8" id="KW-1185">Reference proteome</keyword>
<dbReference type="PANTHER" id="PTHR30250:SF11">
    <property type="entry name" value="O-ANTIGEN TRANSPORTER-RELATED"/>
    <property type="match status" value="1"/>
</dbReference>
<organism evidence="7 8">
    <name type="scientific">Enterovibrio qingdaonensis</name>
    <dbReference type="NCBI Taxonomy" id="2899818"/>
    <lineage>
        <taxon>Bacteria</taxon>
        <taxon>Pseudomonadati</taxon>
        <taxon>Pseudomonadota</taxon>
        <taxon>Gammaproteobacteria</taxon>
        <taxon>Vibrionales</taxon>
        <taxon>Vibrionaceae</taxon>
        <taxon>Enterovibrio</taxon>
    </lineage>
</organism>
<feature type="transmembrane region" description="Helical" evidence="6">
    <location>
        <begin position="147"/>
        <end position="169"/>
    </location>
</feature>
<accession>A0ABT5QN81</accession>
<feature type="transmembrane region" description="Helical" evidence="6">
    <location>
        <begin position="117"/>
        <end position="135"/>
    </location>
</feature>
<keyword evidence="4 6" id="KW-1133">Transmembrane helix</keyword>
<feature type="transmembrane region" description="Helical" evidence="6">
    <location>
        <begin position="386"/>
        <end position="407"/>
    </location>
</feature>
<proteinExistence type="predicted"/>
<feature type="transmembrane region" description="Helical" evidence="6">
    <location>
        <begin position="42"/>
        <end position="64"/>
    </location>
</feature>
<feature type="transmembrane region" description="Helical" evidence="6">
    <location>
        <begin position="215"/>
        <end position="234"/>
    </location>
</feature>
<reference evidence="7" key="1">
    <citation type="submission" date="2021-12" db="EMBL/GenBank/DDBJ databases">
        <title>Enterovibrio ZSDZ35 sp. nov. and Enterovibrio ZSDZ42 sp. nov., isolated from coastal seawater in Qingdao.</title>
        <authorList>
            <person name="Zhang P."/>
        </authorList>
    </citation>
    <scope>NUCLEOTIDE SEQUENCE</scope>
    <source>
        <strain evidence="7">ZSDZ35</strain>
    </source>
</reference>
<dbReference type="EMBL" id="JAJUBB010000010">
    <property type="protein sequence ID" value="MDD1782452.1"/>
    <property type="molecule type" value="Genomic_DNA"/>
</dbReference>
<dbReference type="PANTHER" id="PTHR30250">
    <property type="entry name" value="PST FAMILY PREDICTED COLANIC ACID TRANSPORTER"/>
    <property type="match status" value="1"/>
</dbReference>
<evidence type="ECO:0000256" key="1">
    <source>
        <dbReference type="ARBA" id="ARBA00004651"/>
    </source>
</evidence>
<feature type="transmembrane region" description="Helical" evidence="6">
    <location>
        <begin position="9"/>
        <end position="30"/>
    </location>
</feature>
<evidence type="ECO:0000256" key="3">
    <source>
        <dbReference type="ARBA" id="ARBA00022692"/>
    </source>
</evidence>